<feature type="chain" id="PRO_5012986222" evidence="1">
    <location>
        <begin position="21"/>
        <end position="159"/>
    </location>
</feature>
<feature type="signal peptide" evidence="1">
    <location>
        <begin position="1"/>
        <end position="20"/>
    </location>
</feature>
<dbReference type="PROSITE" id="PS50830">
    <property type="entry name" value="TNASE_3"/>
    <property type="match status" value="1"/>
</dbReference>
<proteinExistence type="predicted"/>
<dbReference type="SUPFAM" id="SSF50199">
    <property type="entry name" value="Staphylococcal nuclease"/>
    <property type="match status" value="1"/>
</dbReference>
<dbReference type="Pfam" id="PF00565">
    <property type="entry name" value="SNase"/>
    <property type="match status" value="1"/>
</dbReference>
<dbReference type="SMART" id="SM00318">
    <property type="entry name" value="SNc"/>
    <property type="match status" value="1"/>
</dbReference>
<dbReference type="PANTHER" id="PTHR12302:SF26">
    <property type="entry name" value="BLR1266 PROTEIN"/>
    <property type="match status" value="1"/>
</dbReference>
<dbReference type="RefSeq" id="WP_093968725.1">
    <property type="nucleotide sequence ID" value="NZ_FXYE01000003.1"/>
</dbReference>
<evidence type="ECO:0000313" key="4">
    <source>
        <dbReference type="Proteomes" id="UP000202922"/>
    </source>
</evidence>
<evidence type="ECO:0000256" key="1">
    <source>
        <dbReference type="SAM" id="SignalP"/>
    </source>
</evidence>
<reference evidence="4" key="1">
    <citation type="submission" date="2017-05" db="EMBL/GenBank/DDBJ databases">
        <authorList>
            <person name="Rodrigo-Torres L."/>
            <person name="Arahal R. D."/>
            <person name="Lucena T."/>
        </authorList>
    </citation>
    <scope>NUCLEOTIDE SEQUENCE [LARGE SCALE GENOMIC DNA]</scope>
    <source>
        <strain evidence="4">CECT 8621</strain>
    </source>
</reference>
<accession>A0A238L7G1</accession>
<feature type="domain" description="TNase-like" evidence="2">
    <location>
        <begin position="20"/>
        <end position="144"/>
    </location>
</feature>
<sequence>MRFLLALLLFSFVAAPQAHADRLTGVASVIDGDTLEIRGQRIRLHGIDAPESRQLCATAEGQRWRCGQQAALSLADRIGRRQVSCTVRDIDRYGRFIAVCHQDGTDLNGWLVREGWAVAYRRYSRDYIRDETEARSARRNIWSGRFDMPWDWRRAQRGG</sequence>
<dbReference type="InterPro" id="IPR035437">
    <property type="entry name" value="SNase_OB-fold_sf"/>
</dbReference>
<dbReference type="Gene3D" id="2.40.50.90">
    <property type="match status" value="1"/>
</dbReference>
<dbReference type="InterPro" id="IPR016071">
    <property type="entry name" value="Staphylococal_nuclease_OB-fold"/>
</dbReference>
<protein>
    <submittedName>
        <fullName evidence="3">Succinoglycan biosynthesis protein ExoI</fullName>
    </submittedName>
</protein>
<dbReference type="AlphaFoldDB" id="A0A238L7G1"/>
<organism evidence="3 4">
    <name type="scientific">Actibacterium lipolyticum</name>
    <dbReference type="NCBI Taxonomy" id="1524263"/>
    <lineage>
        <taxon>Bacteria</taxon>
        <taxon>Pseudomonadati</taxon>
        <taxon>Pseudomonadota</taxon>
        <taxon>Alphaproteobacteria</taxon>
        <taxon>Rhodobacterales</taxon>
        <taxon>Roseobacteraceae</taxon>
        <taxon>Actibacterium</taxon>
    </lineage>
</organism>
<dbReference type="Proteomes" id="UP000202922">
    <property type="component" value="Unassembled WGS sequence"/>
</dbReference>
<dbReference type="PANTHER" id="PTHR12302">
    <property type="entry name" value="EBNA2 BINDING PROTEIN P100"/>
    <property type="match status" value="1"/>
</dbReference>
<gene>
    <name evidence="3" type="primary">exoI</name>
    <name evidence="3" type="ORF">COL8621_03555</name>
</gene>
<evidence type="ECO:0000259" key="2">
    <source>
        <dbReference type="PROSITE" id="PS50830"/>
    </source>
</evidence>
<dbReference type="OrthoDB" id="9805504at2"/>
<dbReference type="EMBL" id="FXYE01000003">
    <property type="protein sequence ID" value="SMX51025.1"/>
    <property type="molecule type" value="Genomic_DNA"/>
</dbReference>
<evidence type="ECO:0000313" key="3">
    <source>
        <dbReference type="EMBL" id="SMX51025.1"/>
    </source>
</evidence>
<name>A0A238L7G1_9RHOB</name>
<keyword evidence="4" id="KW-1185">Reference proteome</keyword>
<keyword evidence="1" id="KW-0732">Signal</keyword>